<dbReference type="AlphaFoldDB" id="D0LRN9"/>
<evidence type="ECO:0000313" key="2">
    <source>
        <dbReference type="Proteomes" id="UP000001880"/>
    </source>
</evidence>
<protein>
    <submittedName>
        <fullName evidence="1">Putative secreted protein</fullName>
    </submittedName>
</protein>
<dbReference type="KEGG" id="hoh:Hoch_6563"/>
<reference evidence="1 2" key="1">
    <citation type="journal article" date="2010" name="Stand. Genomic Sci.">
        <title>Complete genome sequence of Haliangium ochraceum type strain (SMP-2).</title>
        <authorList>
            <consortium name="US DOE Joint Genome Institute (JGI-PGF)"/>
            <person name="Ivanova N."/>
            <person name="Daum C."/>
            <person name="Lang E."/>
            <person name="Abt B."/>
            <person name="Kopitz M."/>
            <person name="Saunders E."/>
            <person name="Lapidus A."/>
            <person name="Lucas S."/>
            <person name="Glavina Del Rio T."/>
            <person name="Nolan M."/>
            <person name="Tice H."/>
            <person name="Copeland A."/>
            <person name="Cheng J.F."/>
            <person name="Chen F."/>
            <person name="Bruce D."/>
            <person name="Goodwin L."/>
            <person name="Pitluck S."/>
            <person name="Mavromatis K."/>
            <person name="Pati A."/>
            <person name="Mikhailova N."/>
            <person name="Chen A."/>
            <person name="Palaniappan K."/>
            <person name="Land M."/>
            <person name="Hauser L."/>
            <person name="Chang Y.J."/>
            <person name="Jeffries C.D."/>
            <person name="Detter J.C."/>
            <person name="Brettin T."/>
            <person name="Rohde M."/>
            <person name="Goker M."/>
            <person name="Bristow J."/>
            <person name="Markowitz V."/>
            <person name="Eisen J.A."/>
            <person name="Hugenholtz P."/>
            <person name="Kyrpides N.C."/>
            <person name="Klenk H.P."/>
        </authorList>
    </citation>
    <scope>NUCLEOTIDE SEQUENCE [LARGE SCALE GENOMIC DNA]</scope>
    <source>
        <strain evidence="2">DSM 14365 / CIP 107738 / JCM 11303 / AJ 13395 / SMP-2</strain>
    </source>
</reference>
<name>D0LRN9_HALO1</name>
<gene>
    <name evidence="1" type="ordered locus">Hoch_6563</name>
</gene>
<evidence type="ECO:0000313" key="1">
    <source>
        <dbReference type="EMBL" id="ACY19031.1"/>
    </source>
</evidence>
<dbReference type="eggNOG" id="ENOG5031GQP">
    <property type="taxonomic scope" value="Bacteria"/>
</dbReference>
<sequence length="216" mass="22937">MSSTAWAQGDEAAAPEVVESGAAVPGWFRVDLDSLGPQFWFGATHQVGGIALASDIYLAGTYAELDVGVALSFGNLSLTPMVGLGVDFGAQSFATIAAPQLYTIFAQGDIYFESWIQGFFSSPFSEGVQDYLHTRNFLLYQVSTNLALGGQIEANINFNESTEGAGDDGLAYLPVGIRANIGYGENNTVGIFLGYDLQAPEGSDGIGGRFTFVRTW</sequence>
<organism evidence="1 2">
    <name type="scientific">Haliangium ochraceum (strain DSM 14365 / JCM 11303 / SMP-2)</name>
    <dbReference type="NCBI Taxonomy" id="502025"/>
    <lineage>
        <taxon>Bacteria</taxon>
        <taxon>Pseudomonadati</taxon>
        <taxon>Myxococcota</taxon>
        <taxon>Polyangia</taxon>
        <taxon>Haliangiales</taxon>
        <taxon>Kofleriaceae</taxon>
        <taxon>Haliangium</taxon>
    </lineage>
</organism>
<proteinExistence type="predicted"/>
<dbReference type="EMBL" id="CP001804">
    <property type="protein sequence ID" value="ACY19031.1"/>
    <property type="molecule type" value="Genomic_DNA"/>
</dbReference>
<accession>D0LRN9</accession>
<keyword evidence="2" id="KW-1185">Reference proteome</keyword>
<dbReference type="HOGENOM" id="CLU_1049314_0_0_7"/>
<dbReference type="Proteomes" id="UP000001880">
    <property type="component" value="Chromosome"/>
</dbReference>